<organism evidence="1 2">
    <name type="scientific">Protopolystoma xenopodis</name>
    <dbReference type="NCBI Taxonomy" id="117903"/>
    <lineage>
        <taxon>Eukaryota</taxon>
        <taxon>Metazoa</taxon>
        <taxon>Spiralia</taxon>
        <taxon>Lophotrochozoa</taxon>
        <taxon>Platyhelminthes</taxon>
        <taxon>Monogenea</taxon>
        <taxon>Polyopisthocotylea</taxon>
        <taxon>Polystomatidea</taxon>
        <taxon>Polystomatidae</taxon>
        <taxon>Protopolystoma</taxon>
    </lineage>
</organism>
<comment type="caution">
    <text evidence="1">The sequence shown here is derived from an EMBL/GenBank/DDBJ whole genome shotgun (WGS) entry which is preliminary data.</text>
</comment>
<reference evidence="1" key="1">
    <citation type="submission" date="2018-11" db="EMBL/GenBank/DDBJ databases">
        <authorList>
            <consortium name="Pathogen Informatics"/>
        </authorList>
    </citation>
    <scope>NUCLEOTIDE SEQUENCE</scope>
</reference>
<sequence>MLPRAIAKYMSTIFIFPLEKNDELNAIRLSFARFFWFWNQVASTDQHILDGTLTLGVWDLATAGPKPRVYTPVGRYGNSHFGQENYRFPQHHATTACLHH</sequence>
<evidence type="ECO:0000313" key="2">
    <source>
        <dbReference type="Proteomes" id="UP000784294"/>
    </source>
</evidence>
<dbReference type="Proteomes" id="UP000784294">
    <property type="component" value="Unassembled WGS sequence"/>
</dbReference>
<evidence type="ECO:0000313" key="1">
    <source>
        <dbReference type="EMBL" id="VEL09982.1"/>
    </source>
</evidence>
<keyword evidence="2" id="KW-1185">Reference proteome</keyword>
<gene>
    <name evidence="1" type="ORF">PXEA_LOCUS3422</name>
</gene>
<dbReference type="AlphaFoldDB" id="A0A448WEQ7"/>
<accession>A0A448WEQ7</accession>
<name>A0A448WEQ7_9PLAT</name>
<protein>
    <submittedName>
        <fullName evidence="1">Uncharacterized protein</fullName>
    </submittedName>
</protein>
<dbReference type="EMBL" id="CAAALY010007729">
    <property type="protein sequence ID" value="VEL09982.1"/>
    <property type="molecule type" value="Genomic_DNA"/>
</dbReference>
<proteinExistence type="predicted"/>